<organism evidence="1 2">
    <name type="scientific">Dendrosporobacter quercicolus</name>
    <dbReference type="NCBI Taxonomy" id="146817"/>
    <lineage>
        <taxon>Bacteria</taxon>
        <taxon>Bacillati</taxon>
        <taxon>Bacillota</taxon>
        <taxon>Negativicutes</taxon>
        <taxon>Selenomonadales</taxon>
        <taxon>Sporomusaceae</taxon>
        <taxon>Dendrosporobacter</taxon>
    </lineage>
</organism>
<reference evidence="1 2" key="1">
    <citation type="submission" date="2016-10" db="EMBL/GenBank/DDBJ databases">
        <authorList>
            <person name="de Groot N.N."/>
        </authorList>
    </citation>
    <scope>NUCLEOTIDE SEQUENCE [LARGE SCALE GENOMIC DNA]</scope>
    <source>
        <strain evidence="1 2">DSM 1736</strain>
    </source>
</reference>
<name>A0A1H0A662_9FIRM</name>
<protein>
    <submittedName>
        <fullName evidence="1">Uncharacterized protein</fullName>
    </submittedName>
</protein>
<dbReference type="AlphaFoldDB" id="A0A1H0A662"/>
<dbReference type="Proteomes" id="UP000214880">
    <property type="component" value="Unassembled WGS sequence"/>
</dbReference>
<accession>A0A1H0A662</accession>
<evidence type="ECO:0000313" key="2">
    <source>
        <dbReference type="Proteomes" id="UP000214880"/>
    </source>
</evidence>
<keyword evidence="2" id="KW-1185">Reference proteome</keyword>
<proteinExistence type="predicted"/>
<sequence length="60" mass="7132">MGDRVFEYLAKAVVSFPSRDGGDYWPRLGRGFFCQDANRIYALSSLFQFVHQEEELLRRW</sequence>
<evidence type="ECO:0000313" key="1">
    <source>
        <dbReference type="EMBL" id="SDN28463.1"/>
    </source>
</evidence>
<gene>
    <name evidence="1" type="ORF">SAMN04488502_11656</name>
</gene>
<dbReference type="EMBL" id="FNHB01000016">
    <property type="protein sequence ID" value="SDN28463.1"/>
    <property type="molecule type" value="Genomic_DNA"/>
</dbReference>